<organism evidence="9 10">
    <name type="scientific">Pelagimonas phthalicica</name>
    <dbReference type="NCBI Taxonomy" id="1037362"/>
    <lineage>
        <taxon>Bacteria</taxon>
        <taxon>Pseudomonadati</taxon>
        <taxon>Pseudomonadota</taxon>
        <taxon>Alphaproteobacteria</taxon>
        <taxon>Rhodobacterales</taxon>
        <taxon>Roseobacteraceae</taxon>
        <taxon>Pelagimonas</taxon>
    </lineage>
</organism>
<evidence type="ECO:0000313" key="9">
    <source>
        <dbReference type="EMBL" id="SMX29219.1"/>
    </source>
</evidence>
<feature type="transmembrane region" description="Helical" evidence="7">
    <location>
        <begin position="245"/>
        <end position="263"/>
    </location>
</feature>
<evidence type="ECO:0000313" key="10">
    <source>
        <dbReference type="Proteomes" id="UP000225972"/>
    </source>
</evidence>
<evidence type="ECO:0000256" key="5">
    <source>
        <dbReference type="ARBA" id="ARBA00023136"/>
    </source>
</evidence>
<dbReference type="Pfam" id="PF02690">
    <property type="entry name" value="Na_Pi_cotrans"/>
    <property type="match status" value="1"/>
</dbReference>
<evidence type="ECO:0000256" key="3">
    <source>
        <dbReference type="ARBA" id="ARBA00022692"/>
    </source>
</evidence>
<dbReference type="InterPro" id="IPR026022">
    <property type="entry name" value="PhoU_dom"/>
</dbReference>
<dbReference type="RefSeq" id="WP_099247083.1">
    <property type="nucleotide sequence ID" value="NZ_FXXP01000002.1"/>
</dbReference>
<evidence type="ECO:0000256" key="4">
    <source>
        <dbReference type="ARBA" id="ARBA00022989"/>
    </source>
</evidence>
<dbReference type="Pfam" id="PF01895">
    <property type="entry name" value="PhoU"/>
    <property type="match status" value="2"/>
</dbReference>
<evidence type="ECO:0000256" key="2">
    <source>
        <dbReference type="ARBA" id="ARBA00022475"/>
    </source>
</evidence>
<feature type="transmembrane region" description="Helical" evidence="7">
    <location>
        <begin position="275"/>
        <end position="296"/>
    </location>
</feature>
<gene>
    <name evidence="9" type="ORF">TRP8649_03352</name>
</gene>
<keyword evidence="10" id="KW-1185">Reference proteome</keyword>
<keyword evidence="2" id="KW-1003">Cell membrane</keyword>
<feature type="coiled-coil region" evidence="6">
    <location>
        <begin position="356"/>
        <end position="383"/>
    </location>
</feature>
<dbReference type="PANTHER" id="PTHR10010">
    <property type="entry name" value="SOLUTE CARRIER FAMILY 34 SODIUM PHOSPHATE , MEMBER 2-RELATED"/>
    <property type="match status" value="1"/>
</dbReference>
<dbReference type="NCBIfam" id="NF037997">
    <property type="entry name" value="Na_Pi_symport"/>
    <property type="match status" value="1"/>
</dbReference>
<feature type="domain" description="PhoU" evidence="8">
    <location>
        <begin position="448"/>
        <end position="531"/>
    </location>
</feature>
<dbReference type="OrthoDB" id="5778511at2"/>
<evidence type="ECO:0000256" key="7">
    <source>
        <dbReference type="SAM" id="Phobius"/>
    </source>
</evidence>
<proteinExistence type="predicted"/>
<dbReference type="PANTHER" id="PTHR10010:SF46">
    <property type="entry name" value="SODIUM-DEPENDENT PHOSPHATE TRANSPORT PROTEIN 2B"/>
    <property type="match status" value="1"/>
</dbReference>
<feature type="transmembrane region" description="Helical" evidence="7">
    <location>
        <begin position="191"/>
        <end position="224"/>
    </location>
</feature>
<accession>A0A238JF10</accession>
<sequence>MSATLIFVNMCGAVALLLVGLKQIKSGINRAVGSQLSHALAVGTRTQPRAFLSGLGVTLLLQSSTATAMLAASFAKRGILRAQMGQIALLGANVGTALTAWIVSLNLGWVSPVLILSGFVMGKGGSPKRRGYGRALVGVGLVLLSLQLLSEASAPMRQSEALLAFIALLENAPIVALGLAAMLALLSSSSLAAIMMISAIAVVGTLSPILVLSLVVGANIGGAIPPVLMTLGHVPEVRRLTLANLAVRAVGGCAVLFALPLVVNSLTVPLSNPVALHVVFNVGLAVLAWPLSGLIARVFEWSLPDEGATSEAFGAEAETRFLSESDLQTPVVALANATREVLAIGDNVERMLTTILKALQEGRDDALTQVQTLEDEVDRRQSNVKLYLTKLTRSELTEEESQRAIAIVDYAINLEHVGDIAEKGLAAMAAVRSQKGLMFSDEGLSEILSLFSLTLDNLRSAQTVFATDDFALARQMIEAKIDIRRMERHSAQQHMERLRDGQAESLETSSLHLDILRDLKRINAHLVSVAHPILDQQGLLEESRIRPMAYERELG</sequence>
<keyword evidence="4 7" id="KW-1133">Transmembrane helix</keyword>
<keyword evidence="5 7" id="KW-0472">Membrane</keyword>
<dbReference type="GO" id="GO:0044341">
    <property type="term" value="P:sodium-dependent phosphate transport"/>
    <property type="evidence" value="ECO:0007669"/>
    <property type="project" value="InterPro"/>
</dbReference>
<evidence type="ECO:0000259" key="8">
    <source>
        <dbReference type="Pfam" id="PF01895"/>
    </source>
</evidence>
<feature type="transmembrane region" description="Helical" evidence="7">
    <location>
        <begin position="131"/>
        <end position="149"/>
    </location>
</feature>
<dbReference type="InterPro" id="IPR003841">
    <property type="entry name" value="Na/Pi_transpt"/>
</dbReference>
<feature type="transmembrane region" description="Helical" evidence="7">
    <location>
        <begin position="50"/>
        <end position="75"/>
    </location>
</feature>
<dbReference type="GO" id="GO:0005886">
    <property type="term" value="C:plasma membrane"/>
    <property type="evidence" value="ECO:0007669"/>
    <property type="project" value="UniProtKB-SubCell"/>
</dbReference>
<dbReference type="Gene3D" id="1.20.58.220">
    <property type="entry name" value="Phosphate transport system protein phou homolog 2, domain 2"/>
    <property type="match status" value="1"/>
</dbReference>
<feature type="transmembrane region" description="Helical" evidence="7">
    <location>
        <begin position="161"/>
        <end position="185"/>
    </location>
</feature>
<dbReference type="SUPFAM" id="SSF109755">
    <property type="entry name" value="PhoU-like"/>
    <property type="match status" value="1"/>
</dbReference>
<dbReference type="InterPro" id="IPR038078">
    <property type="entry name" value="PhoU-like_sf"/>
</dbReference>
<evidence type="ECO:0000256" key="6">
    <source>
        <dbReference type="SAM" id="Coils"/>
    </source>
</evidence>
<name>A0A238JF10_9RHOB</name>
<feature type="transmembrane region" description="Helical" evidence="7">
    <location>
        <begin position="87"/>
        <end position="111"/>
    </location>
</feature>
<evidence type="ECO:0000256" key="1">
    <source>
        <dbReference type="ARBA" id="ARBA00004651"/>
    </source>
</evidence>
<keyword evidence="6" id="KW-0175">Coiled coil</keyword>
<comment type="subcellular location">
    <subcellularLocation>
        <location evidence="1">Cell membrane</location>
        <topology evidence="1">Multi-pass membrane protein</topology>
    </subcellularLocation>
</comment>
<dbReference type="EMBL" id="FXXP01000002">
    <property type="protein sequence ID" value="SMX29219.1"/>
    <property type="molecule type" value="Genomic_DNA"/>
</dbReference>
<reference evidence="10" key="1">
    <citation type="submission" date="2017-05" db="EMBL/GenBank/DDBJ databases">
        <authorList>
            <person name="Rodrigo-Torres L."/>
            <person name="Arahal R. D."/>
            <person name="Lucena T."/>
        </authorList>
    </citation>
    <scope>NUCLEOTIDE SEQUENCE [LARGE SCALE GENOMIC DNA]</scope>
    <source>
        <strain evidence="10">CECT 8649</strain>
    </source>
</reference>
<dbReference type="GO" id="GO:0005436">
    <property type="term" value="F:sodium:phosphate symporter activity"/>
    <property type="evidence" value="ECO:0007669"/>
    <property type="project" value="InterPro"/>
</dbReference>
<feature type="domain" description="PhoU" evidence="8">
    <location>
        <begin position="344"/>
        <end position="423"/>
    </location>
</feature>
<dbReference type="Proteomes" id="UP000225972">
    <property type="component" value="Unassembled WGS sequence"/>
</dbReference>
<dbReference type="AlphaFoldDB" id="A0A238JF10"/>
<protein>
    <submittedName>
        <fullName evidence="9">Na+/Pi-cotransporter</fullName>
    </submittedName>
</protein>
<keyword evidence="3 7" id="KW-0812">Transmembrane</keyword>